<comment type="caution">
    <text evidence="1">The sequence shown here is derived from an EMBL/GenBank/DDBJ whole genome shotgun (WGS) entry which is preliminary data.</text>
</comment>
<protein>
    <submittedName>
        <fullName evidence="1">OmpA-related protein</fullName>
    </submittedName>
</protein>
<feature type="non-terminal residue" evidence="1">
    <location>
        <position position="77"/>
    </location>
</feature>
<evidence type="ECO:0000313" key="1">
    <source>
        <dbReference type="EMBL" id="EJW96371.1"/>
    </source>
</evidence>
<reference evidence="1" key="1">
    <citation type="journal article" date="2012" name="PLoS ONE">
        <title>Gene sets for utilization of primary and secondary nutrition supplies in the distal gut of endangered iberian lynx.</title>
        <authorList>
            <person name="Alcaide M."/>
            <person name="Messina E."/>
            <person name="Richter M."/>
            <person name="Bargiela R."/>
            <person name="Peplies J."/>
            <person name="Huws S.A."/>
            <person name="Newbold C.J."/>
            <person name="Golyshin P.N."/>
            <person name="Simon M.A."/>
            <person name="Lopez G."/>
            <person name="Yakimov M.M."/>
            <person name="Ferrer M."/>
        </authorList>
    </citation>
    <scope>NUCLEOTIDE SEQUENCE</scope>
</reference>
<proteinExistence type="predicted"/>
<name>J9FN51_9ZZZZ</name>
<dbReference type="AlphaFoldDB" id="J9FN51"/>
<organism evidence="1">
    <name type="scientific">gut metagenome</name>
    <dbReference type="NCBI Taxonomy" id="749906"/>
    <lineage>
        <taxon>unclassified sequences</taxon>
        <taxon>metagenomes</taxon>
        <taxon>organismal metagenomes</taxon>
    </lineage>
</organism>
<dbReference type="EMBL" id="AMCI01005313">
    <property type="protein sequence ID" value="EJW96371.1"/>
    <property type="molecule type" value="Genomic_DNA"/>
</dbReference>
<gene>
    <name evidence="1" type="ORF">EVA_15522</name>
</gene>
<sequence length="77" mass="8750">MYTNENGQNVLEPYISAGYELFTHNNGVENKIANITDNFTLFAGNHKMTAGISFEHQFANNAYMRNGNGYYRYASLD</sequence>
<accession>J9FN51</accession>